<name>A0ACC3MS24_9PEZI</name>
<protein>
    <submittedName>
        <fullName evidence="1">Uncharacterized protein</fullName>
    </submittedName>
</protein>
<accession>A0ACC3MS24</accession>
<reference evidence="1" key="1">
    <citation type="submission" date="2023-07" db="EMBL/GenBank/DDBJ databases">
        <title>Black Yeasts Isolated from many extreme environments.</title>
        <authorList>
            <person name="Coleine C."/>
            <person name="Stajich J.E."/>
            <person name="Selbmann L."/>
        </authorList>
    </citation>
    <scope>NUCLEOTIDE SEQUENCE</scope>
    <source>
        <strain evidence="1">CCFEE 5714</strain>
    </source>
</reference>
<evidence type="ECO:0000313" key="2">
    <source>
        <dbReference type="Proteomes" id="UP001281147"/>
    </source>
</evidence>
<organism evidence="1 2">
    <name type="scientific">Vermiconidia calcicola</name>
    <dbReference type="NCBI Taxonomy" id="1690605"/>
    <lineage>
        <taxon>Eukaryota</taxon>
        <taxon>Fungi</taxon>
        <taxon>Dikarya</taxon>
        <taxon>Ascomycota</taxon>
        <taxon>Pezizomycotina</taxon>
        <taxon>Dothideomycetes</taxon>
        <taxon>Dothideomycetidae</taxon>
        <taxon>Mycosphaerellales</taxon>
        <taxon>Extremaceae</taxon>
        <taxon>Vermiconidia</taxon>
    </lineage>
</organism>
<sequence>MSAANLDAIKKKYKFKDISIATWRDPSLSVHPARGGPKAPTILPEVAGKPFVPTYKVRYNTVPEPTDDEESGKDDEDEPSRTEESQEQPTEDPEPQDQPSEPIPESPLQDEASPAGSDSLGVEGQDNDLQPSAVDAEEENDLRVPGTTEQAPVADTVDEGTVPPESDSSAIVVSIEPSNDIAQEESRSGETTTDNARPELTAEAADVPLEEPVLPNSMESEGEHVVVLDEEHGDERRVSFAPGTPEPKPTSRKKKSTKGTKGKKKKVAVSIDELPPDVLAMVDSAFLNDVPAPAPDVPTEGAAPAEDIIEVGTSVEEGTAQKLQGDQIPSEPSNENLEAGPEAQTDPNEGAAYSGELPAGVPAEEAGEEQPPLVVEPVADSDQIEVVDVIDVPTVDATHPPAPLDADNDGTPADTTVAVADTDPDEMQAPEKPSKKKASKPSKTKSKGSPPAGLGIDFPPVPAIPSLDDILKDLDTPPMDDGVEAPADLAPKLKGDAIVDEQQDGALATPTVEKEGDTSSPTDQEDATIEAQQPAESEAQDAGTPQAETVGAGADDDVASDAPEQVVEVEVVSTSLDDMTEVTVIEVEKSHEIEDDSAAVVVILEEQQQNTDPEEPLESSGSPVDSGVELQTEPKEDTASDDSEASASAQAEVTPREVANETATDTASDDAALVDEHEQTSKGLAEELGEPAETGDAVAEGSPDESLPASEMSPAAGATEESEKSTPEAATESPPETALEQVMQQIEQDEPFADVEVTAPAVPEAEVVAETLEADSPEDLPSTEKPADAPSEGDNDVTAVDADPATSPTDDTAEDEVKEVEVVAETAEGASPDPTAEELADAPWEGESIADAITADPAITPAEEGVEGEGQEPEPTPVAPPSPTLSKSSSHGSHKHKADHWERKHADNPLKEVLEDSHVLQRPHGSRGKRGVEEVRIKDRHRKPRSTTEDDEERRRRRRERKAEEAAQALEQEKRREREDRERRIRHEERKAARAEEKAKAIRAETEAAYKGDEEARHRKRREHDRDRVRARRDSNRDTKPSLPSGPIPLLAKGLGIGKGESVHGEPLIRTHSGGYRPAKERRRSSAGSTHRERRDSKDAAQDVPKEAAAEPSSSGAKSHHRHRPRRSETDQPHRSRRDSDHKVRRPVLEERPRSFFGALLKGLS</sequence>
<gene>
    <name evidence="1" type="ORF">LTR37_014980</name>
</gene>
<evidence type="ECO:0000313" key="1">
    <source>
        <dbReference type="EMBL" id="KAK3702269.1"/>
    </source>
</evidence>
<keyword evidence="2" id="KW-1185">Reference proteome</keyword>
<comment type="caution">
    <text evidence="1">The sequence shown here is derived from an EMBL/GenBank/DDBJ whole genome shotgun (WGS) entry which is preliminary data.</text>
</comment>
<proteinExistence type="predicted"/>
<dbReference type="EMBL" id="JAUTXU010000163">
    <property type="protein sequence ID" value="KAK3702269.1"/>
    <property type="molecule type" value="Genomic_DNA"/>
</dbReference>
<dbReference type="Proteomes" id="UP001281147">
    <property type="component" value="Unassembled WGS sequence"/>
</dbReference>